<evidence type="ECO:0000256" key="1">
    <source>
        <dbReference type="ARBA" id="ARBA00000832"/>
    </source>
</evidence>
<evidence type="ECO:0000256" key="3">
    <source>
        <dbReference type="ARBA" id="ARBA00004961"/>
    </source>
</evidence>
<dbReference type="EC" id="3.1.1.31" evidence="5 7"/>
<keyword evidence="10" id="KW-1185">Reference proteome</keyword>
<evidence type="ECO:0000256" key="5">
    <source>
        <dbReference type="ARBA" id="ARBA00013198"/>
    </source>
</evidence>
<dbReference type="Pfam" id="PF01182">
    <property type="entry name" value="Glucosamine_iso"/>
    <property type="match status" value="1"/>
</dbReference>
<dbReference type="PANTHER" id="PTHR11054:SF0">
    <property type="entry name" value="6-PHOSPHOGLUCONOLACTONASE"/>
    <property type="match status" value="1"/>
</dbReference>
<dbReference type="InterPro" id="IPR039104">
    <property type="entry name" value="6PGL"/>
</dbReference>
<dbReference type="SUPFAM" id="SSF100950">
    <property type="entry name" value="NagB/RpiA/CoA transferase-like"/>
    <property type="match status" value="1"/>
</dbReference>
<dbReference type="Proteomes" id="UP000050471">
    <property type="component" value="Unassembled WGS sequence"/>
</dbReference>
<dbReference type="InterPro" id="IPR037171">
    <property type="entry name" value="NagB/RpiA_transferase-like"/>
</dbReference>
<comment type="pathway">
    <text evidence="3 7">Carbohydrate degradation; pentose phosphate pathway; D-ribulose 5-phosphate from D-glucose 6-phosphate (oxidative stage): step 2/3.</text>
</comment>
<accession>A0A0P7ISU2</accession>
<proteinExistence type="inferred from homology"/>
<comment type="function">
    <text evidence="2 7">Hydrolysis of 6-phosphogluconolactone to 6-phosphogluconate.</text>
</comment>
<dbReference type="UniPathway" id="UPA00115">
    <property type="reaction ID" value="UER00409"/>
</dbReference>
<dbReference type="GO" id="GO:0006098">
    <property type="term" value="P:pentose-phosphate shunt"/>
    <property type="evidence" value="ECO:0007669"/>
    <property type="project" value="UniProtKB-UniPathway"/>
</dbReference>
<dbReference type="OrthoDB" id="9810967at2"/>
<dbReference type="NCBIfam" id="TIGR01198">
    <property type="entry name" value="pgl"/>
    <property type="match status" value="1"/>
</dbReference>
<comment type="similarity">
    <text evidence="4 7">Belongs to the glucosamine/galactosamine-6-phosphate isomerase family. 6-phosphogluconolactonase subfamily.</text>
</comment>
<dbReference type="EMBL" id="LKBA01000023">
    <property type="protein sequence ID" value="KPN61880.1"/>
    <property type="molecule type" value="Genomic_DNA"/>
</dbReference>
<dbReference type="GO" id="GO:0017057">
    <property type="term" value="F:6-phosphogluconolactonase activity"/>
    <property type="evidence" value="ECO:0007669"/>
    <property type="project" value="UniProtKB-UniRule"/>
</dbReference>
<evidence type="ECO:0000256" key="4">
    <source>
        <dbReference type="ARBA" id="ARBA00010662"/>
    </source>
</evidence>
<evidence type="ECO:0000313" key="10">
    <source>
        <dbReference type="Proteomes" id="UP000050471"/>
    </source>
</evidence>
<dbReference type="PANTHER" id="PTHR11054">
    <property type="entry name" value="6-PHOSPHOGLUCONOLACTONASE"/>
    <property type="match status" value="1"/>
</dbReference>
<evidence type="ECO:0000313" key="9">
    <source>
        <dbReference type="EMBL" id="KPN61880.1"/>
    </source>
</evidence>
<evidence type="ECO:0000259" key="8">
    <source>
        <dbReference type="Pfam" id="PF01182"/>
    </source>
</evidence>
<keyword evidence="7" id="KW-0378">Hydrolase</keyword>
<evidence type="ECO:0000256" key="2">
    <source>
        <dbReference type="ARBA" id="ARBA00002681"/>
    </source>
</evidence>
<organism evidence="9 10">
    <name type="scientific">Aliiroseovarius crassostreae</name>
    <dbReference type="NCBI Taxonomy" id="154981"/>
    <lineage>
        <taxon>Bacteria</taxon>
        <taxon>Pseudomonadati</taxon>
        <taxon>Pseudomonadota</taxon>
        <taxon>Alphaproteobacteria</taxon>
        <taxon>Rhodobacterales</taxon>
        <taxon>Paracoccaceae</taxon>
        <taxon>Aliiroseovarius</taxon>
    </lineage>
</organism>
<dbReference type="GO" id="GO:0005975">
    <property type="term" value="P:carbohydrate metabolic process"/>
    <property type="evidence" value="ECO:0007669"/>
    <property type="project" value="UniProtKB-UniRule"/>
</dbReference>
<dbReference type="InterPro" id="IPR005900">
    <property type="entry name" value="6-phosphogluconolactonase_DevB"/>
</dbReference>
<gene>
    <name evidence="7" type="primary">pgl</name>
    <name evidence="9" type="ORF">AKJ29_04485</name>
</gene>
<reference evidence="9 10" key="1">
    <citation type="submission" date="2015-09" db="EMBL/GenBank/DDBJ databases">
        <title>Draft genome sequence of Aliiroseovarius crassostreae CV919-312TSm, the causative agent of Roseovarius Oyster Disease (formerly Juvenile Oyster Disease).</title>
        <authorList>
            <person name="Kessner L."/>
            <person name="Spinard E."/>
            <person name="Nelson D."/>
        </authorList>
    </citation>
    <scope>NUCLEOTIDE SEQUENCE [LARGE SCALE GENOMIC DNA]</scope>
    <source>
        <strain evidence="9 10">CV919-312</strain>
    </source>
</reference>
<name>A0A0P7ISU2_9RHOB</name>
<sequence length="224" mass="24059">MKLIDYPDQDMMMLDLADRIASELVMTLEHEERASLAVPGGATPGPIFDALCAADLDWARVDVMLTDERWVPETHPRSNTAMLRDRLLTSRAVRANLVPLYHAGATPEQVIAQISDRVEDCLPLSVAVLGMGEDMHTASLFPGGDQLAQALSREAPAALTMIAPGAQEPRVTLSARALNSAVNKHLIITGQAKRDALAQAMEAEDALDAPVKALLGALIVHWAA</sequence>
<dbReference type="Gene3D" id="3.40.50.1360">
    <property type="match status" value="1"/>
</dbReference>
<dbReference type="STRING" id="154981.AKJ29_04485"/>
<comment type="catalytic activity">
    <reaction evidence="1 7">
        <text>6-phospho-D-glucono-1,5-lactone + H2O = 6-phospho-D-gluconate + H(+)</text>
        <dbReference type="Rhea" id="RHEA:12556"/>
        <dbReference type="ChEBI" id="CHEBI:15377"/>
        <dbReference type="ChEBI" id="CHEBI:15378"/>
        <dbReference type="ChEBI" id="CHEBI:57955"/>
        <dbReference type="ChEBI" id="CHEBI:58759"/>
        <dbReference type="EC" id="3.1.1.31"/>
    </reaction>
</comment>
<evidence type="ECO:0000256" key="6">
    <source>
        <dbReference type="ARBA" id="ARBA00020337"/>
    </source>
</evidence>
<dbReference type="RefSeq" id="WP_055192530.1">
    <property type="nucleotide sequence ID" value="NZ_FPBS01000011.1"/>
</dbReference>
<dbReference type="InterPro" id="IPR006148">
    <property type="entry name" value="Glc/Gal-6P_isomerase"/>
</dbReference>
<protein>
    <recommendedName>
        <fullName evidence="6 7">6-phosphogluconolactonase</fullName>
        <shortName evidence="7">6PGL</shortName>
        <ecNumber evidence="5 7">3.1.1.31</ecNumber>
    </recommendedName>
</protein>
<evidence type="ECO:0000256" key="7">
    <source>
        <dbReference type="RuleBase" id="RU365095"/>
    </source>
</evidence>
<comment type="caution">
    <text evidence="9">The sequence shown here is derived from an EMBL/GenBank/DDBJ whole genome shotgun (WGS) entry which is preliminary data.</text>
</comment>
<feature type="domain" description="Glucosamine/galactosamine-6-phosphate isomerase" evidence="8">
    <location>
        <begin position="7"/>
        <end position="215"/>
    </location>
</feature>
<dbReference type="CDD" id="cd01400">
    <property type="entry name" value="6PGL"/>
    <property type="match status" value="1"/>
</dbReference>
<dbReference type="AlphaFoldDB" id="A0A0P7ISU2"/>